<gene>
    <name evidence="1" type="ORF">SAMN05421799_11181</name>
</gene>
<dbReference type="AlphaFoldDB" id="A0A1N7P5M4"/>
<keyword evidence="2" id="KW-1185">Reference proteome</keyword>
<accession>A0A1N7P5M4</accession>
<dbReference type="Proteomes" id="UP000186156">
    <property type="component" value="Unassembled WGS sequence"/>
</dbReference>
<organism evidence="1 2">
    <name type="scientific">Alicyclobacillus vulcanalis</name>
    <dbReference type="NCBI Taxonomy" id="252246"/>
    <lineage>
        <taxon>Bacteria</taxon>
        <taxon>Bacillati</taxon>
        <taxon>Bacillota</taxon>
        <taxon>Bacilli</taxon>
        <taxon>Bacillales</taxon>
        <taxon>Alicyclobacillaceae</taxon>
        <taxon>Alicyclobacillus</taxon>
    </lineage>
</organism>
<reference evidence="2" key="1">
    <citation type="submission" date="2017-01" db="EMBL/GenBank/DDBJ databases">
        <authorList>
            <person name="Varghese N."/>
            <person name="Submissions S."/>
        </authorList>
    </citation>
    <scope>NUCLEOTIDE SEQUENCE [LARGE SCALE GENOMIC DNA]</scope>
    <source>
        <strain evidence="2">DSM 16176</strain>
    </source>
</reference>
<dbReference type="STRING" id="252246.SAMN05421799_11181"/>
<protein>
    <recommendedName>
        <fullName evidence="3">DUF1641 domain-containing protein</fullName>
    </recommendedName>
</protein>
<dbReference type="EMBL" id="FTOO01000011">
    <property type="protein sequence ID" value="SIT05827.1"/>
    <property type="molecule type" value="Genomic_DNA"/>
</dbReference>
<evidence type="ECO:0000313" key="2">
    <source>
        <dbReference type="Proteomes" id="UP000186156"/>
    </source>
</evidence>
<dbReference type="RefSeq" id="WP_076348528.1">
    <property type="nucleotide sequence ID" value="NZ_FTOO01000011.1"/>
</dbReference>
<name>A0A1N7P5M4_9BACL</name>
<proteinExistence type="predicted"/>
<sequence>MVTRDTTDAARFGGSEHMLGDPDFQAKFVRVIERLAEWDEALGDLPSAIAFGRELMQDQESLRYLIESASEEIPLHVHRDTLVALAQVLNALPSLVELMKPLLPLVEFAKEVLEDRASVDYLFQSLGAELQPVKRVVDEVRATAREAREVAAQDRSPVTVWSLIRLLKEPMVQKGLRYAKAFVQVAQARADAPSLDNL</sequence>
<evidence type="ECO:0000313" key="1">
    <source>
        <dbReference type="EMBL" id="SIT05827.1"/>
    </source>
</evidence>
<evidence type="ECO:0008006" key="3">
    <source>
        <dbReference type="Google" id="ProtNLM"/>
    </source>
</evidence>